<reference evidence="1 2" key="1">
    <citation type="submission" date="2021-01" db="EMBL/GenBank/DDBJ databases">
        <title>Tumebacillus sp. strain ITR2 16S ribosomal RNA gene Genome sequencing and assembly.</title>
        <authorList>
            <person name="Kang M."/>
        </authorList>
    </citation>
    <scope>NUCLEOTIDE SEQUENCE [LARGE SCALE GENOMIC DNA]</scope>
    <source>
        <strain evidence="1 2">ITR2</strain>
    </source>
</reference>
<evidence type="ECO:0000313" key="2">
    <source>
        <dbReference type="Proteomes" id="UP000602284"/>
    </source>
</evidence>
<name>A0ABS1JAT4_9BACL</name>
<keyword evidence="2" id="KW-1185">Reference proteome</keyword>
<comment type="caution">
    <text evidence="1">The sequence shown here is derived from an EMBL/GenBank/DDBJ whole genome shotgun (WGS) entry which is preliminary data.</text>
</comment>
<proteinExistence type="predicted"/>
<gene>
    <name evidence="1" type="ORF">JJB07_12060</name>
</gene>
<dbReference type="EMBL" id="JAEQNB010000003">
    <property type="protein sequence ID" value="MBL0387387.1"/>
    <property type="molecule type" value="Genomic_DNA"/>
</dbReference>
<dbReference type="RefSeq" id="WP_201635326.1">
    <property type="nucleotide sequence ID" value="NZ_JAEQNB010000003.1"/>
</dbReference>
<accession>A0ABS1JAT4</accession>
<evidence type="ECO:0000313" key="1">
    <source>
        <dbReference type="EMBL" id="MBL0387387.1"/>
    </source>
</evidence>
<organism evidence="1 2">
    <name type="scientific">Tumebacillus amylolyticus</name>
    <dbReference type="NCBI Taxonomy" id="2801339"/>
    <lineage>
        <taxon>Bacteria</taxon>
        <taxon>Bacillati</taxon>
        <taxon>Bacillota</taxon>
        <taxon>Bacilli</taxon>
        <taxon>Bacillales</taxon>
        <taxon>Alicyclobacillaceae</taxon>
        <taxon>Tumebacillus</taxon>
    </lineage>
</organism>
<dbReference type="Proteomes" id="UP000602284">
    <property type="component" value="Unassembled WGS sequence"/>
</dbReference>
<sequence length="57" mass="6835">MRKTIHQQVSAFTNKRLLNVDFHDFLQKQAYLEDVELATEFALTSREVQQLRTKLQR</sequence>
<protein>
    <submittedName>
        <fullName evidence="1">Uncharacterized protein</fullName>
    </submittedName>
</protein>